<name>A0AAV2EF35_9ROSI</name>
<dbReference type="EMBL" id="OZ034817">
    <property type="protein sequence ID" value="CAL1384367.1"/>
    <property type="molecule type" value="Genomic_DNA"/>
</dbReference>
<dbReference type="Proteomes" id="UP001497516">
    <property type="component" value="Chromosome 4"/>
</dbReference>
<keyword evidence="2" id="KW-1185">Reference proteome</keyword>
<protein>
    <submittedName>
        <fullName evidence="1">Uncharacterized protein</fullName>
    </submittedName>
</protein>
<organism evidence="1 2">
    <name type="scientific">Linum trigynum</name>
    <dbReference type="NCBI Taxonomy" id="586398"/>
    <lineage>
        <taxon>Eukaryota</taxon>
        <taxon>Viridiplantae</taxon>
        <taxon>Streptophyta</taxon>
        <taxon>Embryophyta</taxon>
        <taxon>Tracheophyta</taxon>
        <taxon>Spermatophyta</taxon>
        <taxon>Magnoliopsida</taxon>
        <taxon>eudicotyledons</taxon>
        <taxon>Gunneridae</taxon>
        <taxon>Pentapetalae</taxon>
        <taxon>rosids</taxon>
        <taxon>fabids</taxon>
        <taxon>Malpighiales</taxon>
        <taxon>Linaceae</taxon>
        <taxon>Linum</taxon>
    </lineage>
</organism>
<gene>
    <name evidence="1" type="ORF">LTRI10_LOCUS25576</name>
</gene>
<proteinExistence type="predicted"/>
<sequence>MFPAFRLPCFLLPLSGGRKLRAILVSKVSVVWTFDNFKNALFQNFGTLFVSSLYLMSPPFGKMLSAVSDELAEKS</sequence>
<dbReference type="AlphaFoldDB" id="A0AAV2EF35"/>
<accession>A0AAV2EF35</accession>
<evidence type="ECO:0000313" key="2">
    <source>
        <dbReference type="Proteomes" id="UP001497516"/>
    </source>
</evidence>
<evidence type="ECO:0000313" key="1">
    <source>
        <dbReference type="EMBL" id="CAL1384367.1"/>
    </source>
</evidence>
<reference evidence="1 2" key="1">
    <citation type="submission" date="2024-04" db="EMBL/GenBank/DDBJ databases">
        <authorList>
            <person name="Fracassetti M."/>
        </authorList>
    </citation>
    <scope>NUCLEOTIDE SEQUENCE [LARGE SCALE GENOMIC DNA]</scope>
</reference>